<gene>
    <name evidence="2" type="ORF">COX39_02755</name>
</gene>
<feature type="domain" description="Glycosyl transferase family 1" evidence="1">
    <location>
        <begin position="170"/>
        <end position="330"/>
    </location>
</feature>
<dbReference type="EMBL" id="PCRM01000037">
    <property type="protein sequence ID" value="PIP21488.1"/>
    <property type="molecule type" value="Genomic_DNA"/>
</dbReference>
<organism evidence="2 3">
    <name type="scientific">Candidatus Nealsonbacteria bacterium CG23_combo_of_CG06-09_8_20_14_all_40_13</name>
    <dbReference type="NCBI Taxonomy" id="1974724"/>
    <lineage>
        <taxon>Bacteria</taxon>
        <taxon>Candidatus Nealsoniibacteriota</taxon>
    </lineage>
</organism>
<dbReference type="PANTHER" id="PTHR12526">
    <property type="entry name" value="GLYCOSYLTRANSFERASE"/>
    <property type="match status" value="1"/>
</dbReference>
<dbReference type="AlphaFoldDB" id="A0A2G9YQH6"/>
<dbReference type="PANTHER" id="PTHR12526:SF622">
    <property type="entry name" value="GLYCOSYLTRANSFERASE (GROUP I)"/>
    <property type="match status" value="1"/>
</dbReference>
<sequence length="355" mass="41353">MKILILISQTKNTGSFLRAKYLAEVLGKFCPVEIFYSPGKSLSIFTLGLSLMRNLWFVLSKDYQVVIGFKPYPNIGIPILMAKIRGAKIVIDIDDLDWGYRKGILRLLVKFSQKIFPKRCHLVTYHHPQLKKILTQEFKVANDKIYQLEQGVNLNIFSNKSKRQEDGQLRRKYSLKTGKILFWMGHLNIAAELEDIFQIFEIILKKDKSFILIIAGGGPKEKFYKNLARELKMDSNVIFTDYQDPKTISQYLRLADLCLLYYREDKEANLYRCSMKLREYLAAGKKVVTNWVESTDFRNFVYCSSSSPADFAQKILEIISNGDERHKLGQRFIGQNYDWQKIGQKFYQKLINLTS</sequence>
<dbReference type="SUPFAM" id="SSF53756">
    <property type="entry name" value="UDP-Glycosyltransferase/glycogen phosphorylase"/>
    <property type="match status" value="1"/>
</dbReference>
<protein>
    <recommendedName>
        <fullName evidence="1">Glycosyl transferase family 1 domain-containing protein</fullName>
    </recommendedName>
</protein>
<dbReference type="InterPro" id="IPR001296">
    <property type="entry name" value="Glyco_trans_1"/>
</dbReference>
<evidence type="ECO:0000313" key="2">
    <source>
        <dbReference type="EMBL" id="PIP21488.1"/>
    </source>
</evidence>
<evidence type="ECO:0000259" key="1">
    <source>
        <dbReference type="Pfam" id="PF00534"/>
    </source>
</evidence>
<dbReference type="Proteomes" id="UP000231567">
    <property type="component" value="Unassembled WGS sequence"/>
</dbReference>
<name>A0A2G9YQH6_9BACT</name>
<evidence type="ECO:0000313" key="3">
    <source>
        <dbReference type="Proteomes" id="UP000231567"/>
    </source>
</evidence>
<proteinExistence type="predicted"/>
<dbReference type="Gene3D" id="3.40.50.2000">
    <property type="entry name" value="Glycogen Phosphorylase B"/>
    <property type="match status" value="2"/>
</dbReference>
<accession>A0A2G9YQH6</accession>
<dbReference type="Pfam" id="PF00534">
    <property type="entry name" value="Glycos_transf_1"/>
    <property type="match status" value="1"/>
</dbReference>
<reference evidence="2 3" key="1">
    <citation type="submission" date="2017-09" db="EMBL/GenBank/DDBJ databases">
        <title>Depth-based differentiation of microbial function through sediment-hosted aquifers and enrichment of novel symbionts in the deep terrestrial subsurface.</title>
        <authorList>
            <person name="Probst A.J."/>
            <person name="Ladd B."/>
            <person name="Jarett J.K."/>
            <person name="Geller-Mcgrath D.E."/>
            <person name="Sieber C.M."/>
            <person name="Emerson J.B."/>
            <person name="Anantharaman K."/>
            <person name="Thomas B.C."/>
            <person name="Malmstrom R."/>
            <person name="Stieglmeier M."/>
            <person name="Klingl A."/>
            <person name="Woyke T."/>
            <person name="Ryan C.M."/>
            <person name="Banfield J.F."/>
        </authorList>
    </citation>
    <scope>NUCLEOTIDE SEQUENCE [LARGE SCALE GENOMIC DNA]</scope>
    <source>
        <strain evidence="2">CG23_combo_of_CG06-09_8_20_14_all_40_13</strain>
    </source>
</reference>
<comment type="caution">
    <text evidence="2">The sequence shown here is derived from an EMBL/GenBank/DDBJ whole genome shotgun (WGS) entry which is preliminary data.</text>
</comment>
<dbReference type="GO" id="GO:0016757">
    <property type="term" value="F:glycosyltransferase activity"/>
    <property type="evidence" value="ECO:0007669"/>
    <property type="project" value="InterPro"/>
</dbReference>